<evidence type="ECO:0000256" key="1">
    <source>
        <dbReference type="ARBA" id="ARBA00023125"/>
    </source>
</evidence>
<dbReference type="SUPFAM" id="SSF46955">
    <property type="entry name" value="Putative DNA-binding domain"/>
    <property type="match status" value="1"/>
</dbReference>
<accession>S0NPQ9</accession>
<dbReference type="InterPro" id="IPR000551">
    <property type="entry name" value="MerR-type_HTH_dom"/>
</dbReference>
<dbReference type="PATRIC" id="fig|1140003.3.peg.2065"/>
<name>S0NPQ9_9ENTE</name>
<organism evidence="3 4">
    <name type="scientific">Enterococcus sulfureus ATCC 49903</name>
    <dbReference type="NCBI Taxonomy" id="1140003"/>
    <lineage>
        <taxon>Bacteria</taxon>
        <taxon>Bacillati</taxon>
        <taxon>Bacillota</taxon>
        <taxon>Bacilli</taxon>
        <taxon>Lactobacillales</taxon>
        <taxon>Enterococcaceae</taxon>
        <taxon>Enterococcus</taxon>
    </lineage>
</organism>
<dbReference type="OrthoDB" id="9806513at2"/>
<proteinExistence type="predicted"/>
<dbReference type="Pfam" id="PF13411">
    <property type="entry name" value="MerR_1"/>
    <property type="match status" value="1"/>
</dbReference>
<dbReference type="GO" id="GO:0003700">
    <property type="term" value="F:DNA-binding transcription factor activity"/>
    <property type="evidence" value="ECO:0007669"/>
    <property type="project" value="InterPro"/>
</dbReference>
<evidence type="ECO:0000313" key="4">
    <source>
        <dbReference type="Proteomes" id="UP000015961"/>
    </source>
</evidence>
<dbReference type="PROSITE" id="PS50937">
    <property type="entry name" value="HTH_MERR_2"/>
    <property type="match status" value="1"/>
</dbReference>
<keyword evidence="1" id="KW-0238">DNA-binding</keyword>
<comment type="caution">
    <text evidence="3">The sequence shown here is derived from an EMBL/GenBank/DDBJ whole genome shotgun (WGS) entry which is preliminary data.</text>
</comment>
<dbReference type="GO" id="GO:0003677">
    <property type="term" value="F:DNA binding"/>
    <property type="evidence" value="ECO:0007669"/>
    <property type="project" value="UniProtKB-KW"/>
</dbReference>
<dbReference type="RefSeq" id="WP_016186570.1">
    <property type="nucleotide sequence ID" value="NZ_ASWO01000006.1"/>
</dbReference>
<keyword evidence="4" id="KW-1185">Reference proteome</keyword>
<dbReference type="CDD" id="cd01105">
    <property type="entry name" value="HTH_GlnR-like"/>
    <property type="match status" value="1"/>
</dbReference>
<dbReference type="InterPro" id="IPR047057">
    <property type="entry name" value="MerR_fam"/>
</dbReference>
<dbReference type="eggNOG" id="COG0789">
    <property type="taxonomic scope" value="Bacteria"/>
</dbReference>
<evidence type="ECO:0000259" key="2">
    <source>
        <dbReference type="PROSITE" id="PS50937"/>
    </source>
</evidence>
<reference evidence="3 4" key="1">
    <citation type="submission" date="2013-03" db="EMBL/GenBank/DDBJ databases">
        <title>The Genome Sequence of Enterococcus sulfureus ATCC_49903 (PacBio/Illumina hybrid assembly).</title>
        <authorList>
            <consortium name="The Broad Institute Genomics Platform"/>
            <consortium name="The Broad Institute Genome Sequencing Center for Infectious Disease"/>
            <person name="Earl A."/>
            <person name="Russ C."/>
            <person name="Gilmore M."/>
            <person name="Surin D."/>
            <person name="Walker B."/>
            <person name="Young S."/>
            <person name="Zeng Q."/>
            <person name="Gargeya S."/>
            <person name="Fitzgerald M."/>
            <person name="Haas B."/>
            <person name="Abouelleil A."/>
            <person name="Allen A.W."/>
            <person name="Alvarado L."/>
            <person name="Arachchi H.M."/>
            <person name="Berlin A.M."/>
            <person name="Chapman S.B."/>
            <person name="Gainer-Dewar J."/>
            <person name="Goldberg J."/>
            <person name="Griggs A."/>
            <person name="Gujja S."/>
            <person name="Hansen M."/>
            <person name="Howarth C."/>
            <person name="Imamovic A."/>
            <person name="Ireland A."/>
            <person name="Larimer J."/>
            <person name="McCowan C."/>
            <person name="Murphy C."/>
            <person name="Pearson M."/>
            <person name="Poon T.W."/>
            <person name="Priest M."/>
            <person name="Roberts A."/>
            <person name="Saif S."/>
            <person name="Shea T."/>
            <person name="Sisk P."/>
            <person name="Sykes S."/>
            <person name="Wortman J."/>
            <person name="Nusbaum C."/>
            <person name="Birren B."/>
        </authorList>
    </citation>
    <scope>NUCLEOTIDE SEQUENCE [LARGE SCALE GENOMIC DNA]</scope>
    <source>
        <strain evidence="3 4">ATCC 49903</strain>
    </source>
</reference>
<feature type="domain" description="HTH merR-type" evidence="2">
    <location>
        <begin position="15"/>
        <end position="84"/>
    </location>
</feature>
<dbReference type="STRING" id="1140003.OMY_02140"/>
<dbReference type="PANTHER" id="PTHR30204">
    <property type="entry name" value="REDOX-CYCLING DRUG-SENSING TRANSCRIPTIONAL ACTIVATOR SOXR"/>
    <property type="match status" value="1"/>
</dbReference>
<dbReference type="EMBL" id="ASWO01000006">
    <property type="protein sequence ID" value="EOT83452.1"/>
    <property type="molecule type" value="Genomic_DNA"/>
</dbReference>
<sequence length="157" mass="18415">MFSTLRKWLESDELRIGISELSKMSQTSPRQLRYWEEKGYITSINSDSSGHRSYRLQAVVTVEMIKYYLDQGFTLTKAAEKAQDRLTKVQHIRTVFSKFIKDSEVIDDRYVLFTIGKFEEKNERLLIVHDLKKDTLDYHVIVGCDPIDYAAYCTKKT</sequence>
<dbReference type="Proteomes" id="UP000015961">
    <property type="component" value="Unassembled WGS sequence"/>
</dbReference>
<gene>
    <name evidence="3" type="ORF">I573_02002</name>
</gene>
<dbReference type="SMART" id="SM00422">
    <property type="entry name" value="HTH_MERR"/>
    <property type="match status" value="1"/>
</dbReference>
<protein>
    <recommendedName>
        <fullName evidence="2">HTH merR-type domain-containing protein</fullName>
    </recommendedName>
</protein>
<dbReference type="AlphaFoldDB" id="S0NPQ9"/>
<dbReference type="Gene3D" id="1.10.1660.10">
    <property type="match status" value="1"/>
</dbReference>
<dbReference type="InterPro" id="IPR009061">
    <property type="entry name" value="DNA-bd_dom_put_sf"/>
</dbReference>
<dbReference type="PANTHER" id="PTHR30204:SF15">
    <property type="entry name" value="BLL5018 PROTEIN"/>
    <property type="match status" value="1"/>
</dbReference>
<evidence type="ECO:0000313" key="3">
    <source>
        <dbReference type="EMBL" id="EOT83452.1"/>
    </source>
</evidence>